<dbReference type="HOGENOM" id="CLU_034593_0_1_1"/>
<dbReference type="KEGG" id="dpa:109537405"/>
<evidence type="ECO:0000313" key="2">
    <source>
        <dbReference type="EMBL" id="ENN77246.1"/>
    </source>
</evidence>
<dbReference type="EMBL" id="KB740948">
    <property type="protein sequence ID" value="ENN77246.1"/>
    <property type="molecule type" value="Genomic_DNA"/>
</dbReference>
<protein>
    <recommendedName>
        <fullName evidence="5">TraB domain-containing protein</fullName>
    </recommendedName>
</protein>
<dbReference type="PANTHER" id="PTHR21530:SF7">
    <property type="entry name" value="TRAB DOMAIN-CONTAINING PROTEIN"/>
    <property type="match status" value="1"/>
</dbReference>
<name>N6U9B9_DENPD</name>
<sequence length="366" mass="40394">MENSLSNFELTDSALLANSENGSDKSDGIEILGYGDVEPSSSNKSVDGFELPDTVTLLTHPETGANVYLVGTAHFSKESQEDVKKVIRHVQPQVIIVELCPSRTSMLALDEKTVLEEAKTIDMARIISTIRSNGALNGAMYLLLLNMSAHITKEIGMAPGGEFRVAYQEALNIPFCSVHLGDRPIGITIRRALAKLTWFQTIKLAWHLLTTNDPISTEEIERCKNRDMLEQLLAELAGDYPAFREVFLDERDIYLTNTLQIAAALKPAERAGHDPDVPLNIVAVIGIGHSPGIIKLWPVEQKQFIAEIMKIPPRSLSSKIVALSFKLSLIGLGGYLIYKYVPVPKVAKSHLHLFIEKVAPKLQTFV</sequence>
<dbReference type="Pfam" id="PF01963">
    <property type="entry name" value="TraB_PrgY_gumN"/>
    <property type="match status" value="1"/>
</dbReference>
<dbReference type="OrthoDB" id="48306at2759"/>
<feature type="non-terminal residue" evidence="2">
    <location>
        <position position="1"/>
    </location>
</feature>
<evidence type="ECO:0000313" key="3">
    <source>
        <dbReference type="EnsemblMetazoa" id="XP_019759677.1"/>
    </source>
</evidence>
<evidence type="ECO:0000256" key="1">
    <source>
        <dbReference type="SAM" id="MobiDB-lite"/>
    </source>
</evidence>
<evidence type="ECO:0000313" key="4">
    <source>
        <dbReference type="Proteomes" id="UP000019118"/>
    </source>
</evidence>
<reference evidence="2 4" key="1">
    <citation type="journal article" date="2013" name="Genome Biol.">
        <title>Draft genome of the mountain pine beetle, Dendroctonus ponderosae Hopkins, a major forest pest.</title>
        <authorList>
            <person name="Keeling C.I."/>
            <person name="Yuen M.M."/>
            <person name="Liao N.Y."/>
            <person name="Docking T.R."/>
            <person name="Chan S.K."/>
            <person name="Taylor G.A."/>
            <person name="Palmquist D.L."/>
            <person name="Jackman S.D."/>
            <person name="Nguyen A."/>
            <person name="Li M."/>
            <person name="Henderson H."/>
            <person name="Janes J.K."/>
            <person name="Zhao Y."/>
            <person name="Pandoh P."/>
            <person name="Moore R."/>
            <person name="Sperling F.A."/>
            <person name="Huber D.P."/>
            <person name="Birol I."/>
            <person name="Jones S.J."/>
            <person name="Bohlmann J."/>
        </authorList>
    </citation>
    <scope>NUCLEOTIDE SEQUENCE</scope>
</reference>
<feature type="region of interest" description="Disordered" evidence="1">
    <location>
        <begin position="27"/>
        <end position="46"/>
    </location>
</feature>
<dbReference type="Proteomes" id="UP000019118">
    <property type="component" value="Unassembled WGS sequence"/>
</dbReference>
<dbReference type="EnsemblMetazoa" id="XM_019904118.1">
    <property type="protein sequence ID" value="XP_019759677.1"/>
    <property type="gene ID" value="LOC109537405"/>
</dbReference>
<proteinExistence type="predicted"/>
<dbReference type="AlphaFoldDB" id="N6U9B9"/>
<evidence type="ECO:0008006" key="5">
    <source>
        <dbReference type="Google" id="ProtNLM"/>
    </source>
</evidence>
<dbReference type="CDD" id="cd14726">
    <property type="entry name" value="TraB_PrgY-like"/>
    <property type="match status" value="1"/>
</dbReference>
<organism evidence="2">
    <name type="scientific">Dendroctonus ponderosae</name>
    <name type="common">Mountain pine beetle</name>
    <dbReference type="NCBI Taxonomy" id="77166"/>
    <lineage>
        <taxon>Eukaryota</taxon>
        <taxon>Metazoa</taxon>
        <taxon>Ecdysozoa</taxon>
        <taxon>Arthropoda</taxon>
        <taxon>Hexapoda</taxon>
        <taxon>Insecta</taxon>
        <taxon>Pterygota</taxon>
        <taxon>Neoptera</taxon>
        <taxon>Endopterygota</taxon>
        <taxon>Coleoptera</taxon>
        <taxon>Polyphaga</taxon>
        <taxon>Cucujiformia</taxon>
        <taxon>Curculionidae</taxon>
        <taxon>Scolytinae</taxon>
        <taxon>Dendroctonus</taxon>
    </lineage>
</organism>
<reference evidence="3" key="2">
    <citation type="submission" date="2024-08" db="UniProtKB">
        <authorList>
            <consortium name="EnsemblMetazoa"/>
        </authorList>
    </citation>
    <scope>IDENTIFICATION</scope>
</reference>
<dbReference type="OMA" id="INEIMVA"/>
<dbReference type="PANTHER" id="PTHR21530">
    <property type="entry name" value="PHEROMONE SHUTDOWN PROTEIN"/>
    <property type="match status" value="1"/>
</dbReference>
<keyword evidence="4" id="KW-1185">Reference proteome</keyword>
<dbReference type="InterPro" id="IPR046345">
    <property type="entry name" value="TraB_PrgY-like"/>
</dbReference>
<accession>N6U9B9</accession>
<dbReference type="InterPro" id="IPR002816">
    <property type="entry name" value="TraB/PrgY/GumN_fam"/>
</dbReference>
<gene>
    <name evidence="3" type="primary">109537405</name>
    <name evidence="2" type="ORF">YQE_06076</name>
</gene>